<evidence type="ECO:0000259" key="2">
    <source>
        <dbReference type="Pfam" id="PF07811"/>
    </source>
</evidence>
<feature type="domain" description="TadE-like" evidence="2">
    <location>
        <begin position="21"/>
        <end position="63"/>
    </location>
</feature>
<accession>A0A418YTD9</accession>
<proteinExistence type="predicted"/>
<comment type="caution">
    <text evidence="3">The sequence shown here is derived from an EMBL/GenBank/DDBJ whole genome shotgun (WGS) entry which is preliminary data.</text>
</comment>
<dbReference type="OrthoDB" id="7356451at2"/>
<feature type="transmembrane region" description="Helical" evidence="1">
    <location>
        <begin position="21"/>
        <end position="47"/>
    </location>
</feature>
<evidence type="ECO:0000313" key="4">
    <source>
        <dbReference type="Proteomes" id="UP000283469"/>
    </source>
</evidence>
<dbReference type="AlphaFoldDB" id="A0A418YTD9"/>
<evidence type="ECO:0000256" key="1">
    <source>
        <dbReference type="SAM" id="Phobius"/>
    </source>
</evidence>
<dbReference type="Pfam" id="PF07811">
    <property type="entry name" value="TadE"/>
    <property type="match status" value="1"/>
</dbReference>
<evidence type="ECO:0000313" key="3">
    <source>
        <dbReference type="EMBL" id="RJG55167.1"/>
    </source>
</evidence>
<dbReference type="InterPro" id="IPR012495">
    <property type="entry name" value="TadE-like_dom"/>
</dbReference>
<keyword evidence="4" id="KW-1185">Reference proteome</keyword>
<reference evidence="3 4" key="1">
    <citation type="submission" date="2018-08" db="EMBL/GenBank/DDBJ databases">
        <title>Sphingobium sp. EO9.</title>
        <authorList>
            <person name="Park Y."/>
            <person name="Kim K.H."/>
            <person name="Jeon C.O."/>
        </authorList>
    </citation>
    <scope>NUCLEOTIDE SEQUENCE [LARGE SCALE GENOMIC DNA]</scope>
    <source>
        <strain evidence="3 4">EO9</strain>
    </source>
</reference>
<name>A0A418YTD9_9SPHN</name>
<dbReference type="EMBL" id="QVRA01000007">
    <property type="protein sequence ID" value="RJG55167.1"/>
    <property type="molecule type" value="Genomic_DNA"/>
</dbReference>
<organism evidence="3 4">
    <name type="scientific">Sphingobium terrigena</name>
    <dbReference type="NCBI Taxonomy" id="2304063"/>
    <lineage>
        <taxon>Bacteria</taxon>
        <taxon>Pseudomonadati</taxon>
        <taxon>Pseudomonadota</taxon>
        <taxon>Alphaproteobacteria</taxon>
        <taxon>Sphingomonadales</taxon>
        <taxon>Sphingomonadaceae</taxon>
        <taxon>Sphingobium</taxon>
    </lineage>
</organism>
<protein>
    <submittedName>
        <fullName evidence="3">Pilus assembly protein</fullName>
    </submittedName>
</protein>
<sequence>MRQSPSPRFRPIASLPRHDAGSALVEAAFVLPLLISLLFGILIYGSWFMTAHSLQQAANDAARAAVAGLDATERRALVDQSIAASRAAFPAPAAQTISIGTEESGGYYRVTLSYNLSNAPIFAATPVPLAATTLQRSAVIRIASQ</sequence>
<keyword evidence="1" id="KW-0472">Membrane</keyword>
<keyword evidence="1" id="KW-0812">Transmembrane</keyword>
<dbReference type="Proteomes" id="UP000283469">
    <property type="component" value="Unassembled WGS sequence"/>
</dbReference>
<keyword evidence="1" id="KW-1133">Transmembrane helix</keyword>
<gene>
    <name evidence="3" type="ORF">D0Z70_10145</name>
</gene>